<reference evidence="1" key="2">
    <citation type="submission" date="2025-08" db="UniProtKB">
        <authorList>
            <consortium name="Ensembl"/>
        </authorList>
    </citation>
    <scope>IDENTIFICATION</scope>
</reference>
<proteinExistence type="predicted"/>
<sequence>MTAKILFQRKQFKIALLRKANVTDLVFPLTRVKPGTAAGYDNILPELLKHLGNRALKWLAQFFTRVAREGKLPRFWRISKVIALPKPGKDPHSTANYRQISLLSVCLKVLERLILQLIYPDVENIL</sequence>
<name>H3AE19_LATCH</name>
<dbReference type="OMA" id="GNRALKW"/>
<dbReference type="Proteomes" id="UP000008672">
    <property type="component" value="Unassembled WGS sequence"/>
</dbReference>
<evidence type="ECO:0000313" key="1">
    <source>
        <dbReference type="Ensembl" id="ENSLACP00000007890.1"/>
    </source>
</evidence>
<evidence type="ECO:0000313" key="2">
    <source>
        <dbReference type="Proteomes" id="UP000008672"/>
    </source>
</evidence>
<protein>
    <recommendedName>
        <fullName evidence="3">Reverse transcriptase domain-containing protein</fullName>
    </recommendedName>
</protein>
<dbReference type="HOGENOM" id="CLU_118269_1_0_1"/>
<dbReference type="PANTHER" id="PTHR36688">
    <property type="entry name" value="ENDO/EXONUCLEASE/PHOSPHATASE DOMAIN-CONTAINING PROTEIN"/>
    <property type="match status" value="1"/>
</dbReference>
<evidence type="ECO:0008006" key="3">
    <source>
        <dbReference type="Google" id="ProtNLM"/>
    </source>
</evidence>
<dbReference type="InParanoid" id="H3AE19"/>
<keyword evidence="2" id="KW-1185">Reference proteome</keyword>
<accession>H3AE19</accession>
<dbReference type="PANTHER" id="PTHR36688:SF2">
    <property type="entry name" value="ENDONUCLEASE_EXONUCLEASE_PHOSPHATASE DOMAIN-CONTAINING PROTEIN"/>
    <property type="match status" value="1"/>
</dbReference>
<dbReference type="EMBL" id="AFYH01161915">
    <property type="status" value="NOT_ANNOTATED_CDS"/>
    <property type="molecule type" value="Genomic_DNA"/>
</dbReference>
<dbReference type="Bgee" id="ENSLACG00000006983">
    <property type="expression patterns" value="Expressed in mesonephros"/>
</dbReference>
<organism evidence="1 2">
    <name type="scientific">Latimeria chalumnae</name>
    <name type="common">Coelacanth</name>
    <dbReference type="NCBI Taxonomy" id="7897"/>
    <lineage>
        <taxon>Eukaryota</taxon>
        <taxon>Metazoa</taxon>
        <taxon>Chordata</taxon>
        <taxon>Craniata</taxon>
        <taxon>Vertebrata</taxon>
        <taxon>Euteleostomi</taxon>
        <taxon>Coelacanthiformes</taxon>
        <taxon>Coelacanthidae</taxon>
        <taxon>Latimeria</taxon>
    </lineage>
</organism>
<reference evidence="2" key="1">
    <citation type="submission" date="2011-08" db="EMBL/GenBank/DDBJ databases">
        <title>The draft genome of Latimeria chalumnae.</title>
        <authorList>
            <person name="Di Palma F."/>
            <person name="Alfoldi J."/>
            <person name="Johnson J."/>
            <person name="Berlin A."/>
            <person name="Gnerre S."/>
            <person name="Jaffe D."/>
            <person name="MacCallum I."/>
            <person name="Young S."/>
            <person name="Walker B.J."/>
            <person name="Lander E."/>
            <person name="Lindblad-Toh K."/>
        </authorList>
    </citation>
    <scope>NUCLEOTIDE SEQUENCE [LARGE SCALE GENOMIC DNA]</scope>
    <source>
        <strain evidence="2">Wild caught</strain>
    </source>
</reference>
<dbReference type="InterPro" id="IPR052560">
    <property type="entry name" value="RdDP_mobile_element"/>
</dbReference>
<dbReference type="GeneTree" id="ENSGT00660000097006"/>
<dbReference type="AlphaFoldDB" id="H3AE19"/>
<reference evidence="1" key="3">
    <citation type="submission" date="2025-09" db="UniProtKB">
        <authorList>
            <consortium name="Ensembl"/>
        </authorList>
    </citation>
    <scope>IDENTIFICATION</scope>
</reference>
<dbReference type="Ensembl" id="ENSLACT00000007956.1">
    <property type="protein sequence ID" value="ENSLACP00000007890.1"/>
    <property type="gene ID" value="ENSLACG00000006983.1"/>
</dbReference>